<name>A0A497EZ04_9CREN</name>
<evidence type="ECO:0000256" key="1">
    <source>
        <dbReference type="ARBA" id="ARBA00004477"/>
    </source>
</evidence>
<feature type="transmembrane region" description="Helical" evidence="6">
    <location>
        <begin position="64"/>
        <end position="87"/>
    </location>
</feature>
<accession>A0A497EZ04</accession>
<dbReference type="AlphaFoldDB" id="A0A497EZ04"/>
<proteinExistence type="predicted"/>
<feature type="transmembrane region" description="Helical" evidence="6">
    <location>
        <begin position="12"/>
        <end position="44"/>
    </location>
</feature>
<comment type="subcellular location">
    <subcellularLocation>
        <location evidence="1">Endoplasmic reticulum membrane</location>
        <topology evidence="1">Multi-pass membrane protein</topology>
    </subcellularLocation>
</comment>
<evidence type="ECO:0000313" key="7">
    <source>
        <dbReference type="EMBL" id="RLE51888.1"/>
    </source>
</evidence>
<comment type="caution">
    <text evidence="7">The sequence shown here is derived from an EMBL/GenBank/DDBJ whole genome shotgun (WGS) entry which is preliminary data.</text>
</comment>
<evidence type="ECO:0008006" key="9">
    <source>
        <dbReference type="Google" id="ProtNLM"/>
    </source>
</evidence>
<sequence>MTPATKVYILRGILGLIASTICVALNLTGSLGLAVGIFLYGLSFPIMKHVLKLTPSDFRGPEEIYFNGLAPFLALWIIPWVILYNFLYAPTP</sequence>
<evidence type="ECO:0000256" key="5">
    <source>
        <dbReference type="ARBA" id="ARBA00023136"/>
    </source>
</evidence>
<keyword evidence="2 6" id="KW-0812">Transmembrane</keyword>
<dbReference type="Pfam" id="PF07019">
    <property type="entry name" value="EMC6"/>
    <property type="match status" value="1"/>
</dbReference>
<evidence type="ECO:0000256" key="3">
    <source>
        <dbReference type="ARBA" id="ARBA00022824"/>
    </source>
</evidence>
<evidence type="ECO:0000256" key="6">
    <source>
        <dbReference type="SAM" id="Phobius"/>
    </source>
</evidence>
<keyword evidence="3" id="KW-0256">Endoplasmic reticulum</keyword>
<protein>
    <recommendedName>
        <fullName evidence="9">Phosphatidate cytidylyltransferase</fullName>
    </recommendedName>
</protein>
<evidence type="ECO:0000256" key="2">
    <source>
        <dbReference type="ARBA" id="ARBA00022692"/>
    </source>
</evidence>
<evidence type="ECO:0000256" key="4">
    <source>
        <dbReference type="ARBA" id="ARBA00022989"/>
    </source>
</evidence>
<keyword evidence="5 6" id="KW-0472">Membrane</keyword>
<dbReference type="EMBL" id="QMRA01000144">
    <property type="protein sequence ID" value="RLE51888.1"/>
    <property type="molecule type" value="Genomic_DNA"/>
</dbReference>
<evidence type="ECO:0000313" key="8">
    <source>
        <dbReference type="Proteomes" id="UP000269499"/>
    </source>
</evidence>
<keyword evidence="4 6" id="KW-1133">Transmembrane helix</keyword>
<dbReference type="InterPro" id="IPR029008">
    <property type="entry name" value="EMC6-like"/>
</dbReference>
<reference evidence="7 8" key="1">
    <citation type="submission" date="2018-06" db="EMBL/GenBank/DDBJ databases">
        <title>Extensive metabolic versatility and redundancy in microbially diverse, dynamic hydrothermal sediments.</title>
        <authorList>
            <person name="Dombrowski N."/>
            <person name="Teske A."/>
            <person name="Baker B.J."/>
        </authorList>
    </citation>
    <scope>NUCLEOTIDE SEQUENCE [LARGE SCALE GENOMIC DNA]</scope>
    <source>
        <strain evidence="7">B20_G2</strain>
    </source>
</reference>
<organism evidence="7 8">
    <name type="scientific">Thermoproteota archaeon</name>
    <dbReference type="NCBI Taxonomy" id="2056631"/>
    <lineage>
        <taxon>Archaea</taxon>
        <taxon>Thermoproteota</taxon>
    </lineage>
</organism>
<gene>
    <name evidence="7" type="ORF">DRJ26_05300</name>
</gene>
<dbReference type="Proteomes" id="UP000269499">
    <property type="component" value="Unassembled WGS sequence"/>
</dbReference>